<evidence type="ECO:0000256" key="1">
    <source>
        <dbReference type="SAM" id="MobiDB-lite"/>
    </source>
</evidence>
<gene>
    <name evidence="3" type="ORF">C12CBH8_17540</name>
</gene>
<dbReference type="KEGG" id="sman:C12CBH8_17540"/>
<feature type="compositionally biased region" description="Low complexity" evidence="1">
    <location>
        <begin position="101"/>
        <end position="112"/>
    </location>
</feature>
<proteinExistence type="predicted"/>
<protein>
    <recommendedName>
        <fullName evidence="5">DUF4367 domain-containing protein</fullName>
    </recommendedName>
</protein>
<accession>A0A7I8D508</accession>
<organism evidence="3 4">
    <name type="scientific">Solibaculum mannosilyticum</name>
    <dbReference type="NCBI Taxonomy" id="2780922"/>
    <lineage>
        <taxon>Bacteria</taxon>
        <taxon>Bacillati</taxon>
        <taxon>Bacillota</taxon>
        <taxon>Clostridia</taxon>
        <taxon>Eubacteriales</taxon>
        <taxon>Oscillospiraceae</taxon>
        <taxon>Solibaculum</taxon>
    </lineage>
</organism>
<evidence type="ECO:0008006" key="5">
    <source>
        <dbReference type="Google" id="ProtNLM"/>
    </source>
</evidence>
<keyword evidence="2" id="KW-0472">Membrane</keyword>
<name>A0A7I8D508_9FIRM</name>
<evidence type="ECO:0000313" key="4">
    <source>
        <dbReference type="Proteomes" id="UP000593890"/>
    </source>
</evidence>
<evidence type="ECO:0000256" key="2">
    <source>
        <dbReference type="SAM" id="Phobius"/>
    </source>
</evidence>
<dbReference type="AlphaFoldDB" id="A0A7I8D508"/>
<dbReference type="EMBL" id="AP023321">
    <property type="protein sequence ID" value="BCI61115.1"/>
    <property type="molecule type" value="Genomic_DNA"/>
</dbReference>
<keyword evidence="4" id="KW-1185">Reference proteome</keyword>
<evidence type="ECO:0000313" key="3">
    <source>
        <dbReference type="EMBL" id="BCI61115.1"/>
    </source>
</evidence>
<dbReference type="RefSeq" id="WP_099322604.1">
    <property type="nucleotide sequence ID" value="NZ_AP023321.1"/>
</dbReference>
<reference evidence="4" key="1">
    <citation type="submission" date="2020-07" db="EMBL/GenBank/DDBJ databases">
        <title>Complete genome sequencing of Clostridia bacterium strain 12CBH8.</title>
        <authorList>
            <person name="Sakamoto M."/>
            <person name="Murakami T."/>
            <person name="Mori H."/>
        </authorList>
    </citation>
    <scope>NUCLEOTIDE SEQUENCE [LARGE SCALE GENOMIC DNA]</scope>
    <source>
        <strain evidence="4">12CBH8</strain>
    </source>
</reference>
<keyword evidence="2" id="KW-0812">Transmembrane</keyword>
<dbReference type="Proteomes" id="UP000593890">
    <property type="component" value="Chromosome"/>
</dbReference>
<feature type="region of interest" description="Disordered" evidence="1">
    <location>
        <begin position="82"/>
        <end position="133"/>
    </location>
</feature>
<feature type="transmembrane region" description="Helical" evidence="2">
    <location>
        <begin position="44"/>
        <end position="63"/>
    </location>
</feature>
<keyword evidence="2" id="KW-1133">Transmembrane helix</keyword>
<sequence length="366" mass="41484">MMMDRDEQDIKRAFESIETPEYDIASAVLQEKNNRCEVVPLRKVAVMAVSLLVVVSLVSVIAITNLSQGKWVDPGSSVLPLAGNDMERDETSEGASSLAIEPSLDSESSLVDESSESEELLQQQQQEEEQKQWDEIRSQMQENEICFIYNTNQHICAGGYGSGNFYELKDAQEYYSYLNSASVSLQPPSLPEEYQFKNGSVSYDVTESDILKDTLHISETDDFVAFYYQTSEPEISGDNMQAEFSSEVGKFIRISTNLETSSYFEGSQYWEGNENFELIHVIDDNEGLFTSIDFYKKLASPIEVETFQFWNFCDAEYEQYSGIACTESYPSDIVQKSEYLRIHIEATTLSKDEIIAIAQSMLENVQ</sequence>